<evidence type="ECO:0000259" key="6">
    <source>
        <dbReference type="Pfam" id="PF00135"/>
    </source>
</evidence>
<evidence type="ECO:0000256" key="5">
    <source>
        <dbReference type="SAM" id="Phobius"/>
    </source>
</evidence>
<dbReference type="PROSITE" id="PS00122">
    <property type="entry name" value="CARBOXYLESTERASE_B_1"/>
    <property type="match status" value="1"/>
</dbReference>
<dbReference type="EC" id="3.1.1.-" evidence="4"/>
<evidence type="ECO:0000256" key="4">
    <source>
        <dbReference type="RuleBase" id="RU361235"/>
    </source>
</evidence>
<organism evidence="7 8">
    <name type="scientific">Vombatus ursinus</name>
    <name type="common">Common wombat</name>
    <dbReference type="NCBI Taxonomy" id="29139"/>
    <lineage>
        <taxon>Eukaryota</taxon>
        <taxon>Metazoa</taxon>
        <taxon>Chordata</taxon>
        <taxon>Craniata</taxon>
        <taxon>Vertebrata</taxon>
        <taxon>Euteleostomi</taxon>
        <taxon>Mammalia</taxon>
        <taxon>Metatheria</taxon>
        <taxon>Diprotodontia</taxon>
        <taxon>Vombatidae</taxon>
        <taxon>Vombatus</taxon>
    </lineage>
</organism>
<dbReference type="GO" id="GO:0016787">
    <property type="term" value="F:hydrolase activity"/>
    <property type="evidence" value="ECO:0007669"/>
    <property type="project" value="UniProtKB-KW"/>
</dbReference>
<feature type="transmembrane region" description="Helical" evidence="5">
    <location>
        <begin position="395"/>
        <end position="413"/>
    </location>
</feature>
<dbReference type="Gene3D" id="3.40.50.1820">
    <property type="entry name" value="alpha/beta hydrolase"/>
    <property type="match status" value="1"/>
</dbReference>
<dbReference type="SUPFAM" id="SSF53474">
    <property type="entry name" value="alpha/beta-Hydrolases"/>
    <property type="match status" value="1"/>
</dbReference>
<accession>A0A4X2LSR3</accession>
<sequence>FWVQTLFLILPSCVTLGQHASTPVVHTQYGKVQGKYTSLKGFNKPVQVFLGVPFAKAPLGPLRFTPPQPPEPWDYVKITTTYPPMCTQDPVGGQLFSDLFTNQNEKVSLKMSEDCLYLNIYSPADLTKKMKLPVMVWIHGGGLLTGAASTYDGLALSTLENVVVVTIQYRLGIFGFYSTGDEHAKGNWGYLDQVSALHWIQKNIASFGGDPGLVTIFGESAGGGCVSALIVSPLTKNLFHRAISQSGVVLMESLFTSNIKPITEKITTLTGCKITTSASMVHCIRQKTEEEILNTTLKMLYRIDLSGKDFWVSVFLDGVFFPKNPKELLAKKQFNHIPYIVGINNNEFSWLLPTVRVLWFLLESHPSSSFFIINFIFTIYFSGGYIRIITSVIDVNFFIGISAVMVAQFHMASGSPTYMYEFQHRSSFWGNMKPENVKADHGDDIFPVLGAPFLKEGASEEEKQLSRTMMKYWANFARNGDPNGEDLLKWPAYDQNKQHLEFDINITIGKELKDKKLEFWSKTQIYHGPLEDRACQTESSASILDGPFT</sequence>
<protein>
    <recommendedName>
        <fullName evidence="4">Carboxylic ester hydrolase</fullName>
        <ecNumber evidence="4">3.1.1.-</ecNumber>
    </recommendedName>
</protein>
<reference evidence="7" key="3">
    <citation type="submission" date="2025-09" db="UniProtKB">
        <authorList>
            <consortium name="Ensembl"/>
        </authorList>
    </citation>
    <scope>IDENTIFICATION</scope>
</reference>
<dbReference type="AlphaFoldDB" id="A0A4X2LSR3"/>
<evidence type="ECO:0000256" key="3">
    <source>
        <dbReference type="ARBA" id="ARBA00023157"/>
    </source>
</evidence>
<dbReference type="Ensembl" id="ENSVURT00010028070.1">
    <property type="protein sequence ID" value="ENSVURP00010024665.1"/>
    <property type="gene ID" value="ENSVURG00010017976.1"/>
</dbReference>
<feature type="domain" description="Carboxylesterase type B" evidence="6">
    <location>
        <begin position="397"/>
        <end position="520"/>
    </location>
</feature>
<dbReference type="FunFam" id="3.40.50.1820:FF:000011">
    <property type="entry name" value="Carboxylic ester hydrolase"/>
    <property type="match status" value="1"/>
</dbReference>
<evidence type="ECO:0000313" key="8">
    <source>
        <dbReference type="Proteomes" id="UP000314987"/>
    </source>
</evidence>
<dbReference type="PROSITE" id="PS00941">
    <property type="entry name" value="CARBOXYLESTERASE_B_2"/>
    <property type="match status" value="1"/>
</dbReference>
<proteinExistence type="inferred from homology"/>
<gene>
    <name evidence="7" type="primary">LOC114048527</name>
</gene>
<dbReference type="PANTHER" id="PTHR11559">
    <property type="entry name" value="CARBOXYLESTERASE"/>
    <property type="match status" value="1"/>
</dbReference>
<name>A0A4X2LSR3_VOMUR</name>
<keyword evidence="8" id="KW-1185">Reference proteome</keyword>
<evidence type="ECO:0000313" key="7">
    <source>
        <dbReference type="Ensembl" id="ENSVURP00010024665.1"/>
    </source>
</evidence>
<comment type="similarity">
    <text evidence="1 4">Belongs to the type-B carboxylesterase/lipase family.</text>
</comment>
<dbReference type="GeneTree" id="ENSGT00940000154623"/>
<keyword evidence="3" id="KW-1015">Disulfide bond</keyword>
<dbReference type="Pfam" id="PF00135">
    <property type="entry name" value="COesterase"/>
    <property type="match status" value="2"/>
</dbReference>
<dbReference type="CDD" id="cd00312">
    <property type="entry name" value="Esterase_lipase"/>
    <property type="match status" value="1"/>
</dbReference>
<dbReference type="InterPro" id="IPR019819">
    <property type="entry name" value="Carboxylesterase_B_CS"/>
</dbReference>
<dbReference type="InterPro" id="IPR019826">
    <property type="entry name" value="Carboxylesterase_B_AS"/>
</dbReference>
<dbReference type="InterPro" id="IPR002018">
    <property type="entry name" value="CarbesteraseB"/>
</dbReference>
<feature type="chain" id="PRO_5021462518" description="Carboxylic ester hydrolase" evidence="4">
    <location>
        <begin position="18"/>
        <end position="549"/>
    </location>
</feature>
<reference evidence="7" key="2">
    <citation type="submission" date="2025-08" db="UniProtKB">
        <authorList>
            <consortium name="Ensembl"/>
        </authorList>
    </citation>
    <scope>IDENTIFICATION</scope>
</reference>
<keyword evidence="5" id="KW-1133">Transmembrane helix</keyword>
<reference evidence="8" key="1">
    <citation type="submission" date="2018-12" db="EMBL/GenBank/DDBJ databases">
        <authorList>
            <person name="Yazar S."/>
        </authorList>
    </citation>
    <scope>NUCLEOTIDE SEQUENCE [LARGE SCALE GENOMIC DNA]</scope>
</reference>
<feature type="domain" description="Carboxylesterase type B" evidence="6">
    <location>
        <begin position="22"/>
        <end position="354"/>
    </location>
</feature>
<feature type="signal peptide" evidence="4">
    <location>
        <begin position="1"/>
        <end position="17"/>
    </location>
</feature>
<feature type="transmembrane region" description="Helical" evidence="5">
    <location>
        <begin position="370"/>
        <end position="388"/>
    </location>
</feature>
<keyword evidence="5" id="KW-0472">Membrane</keyword>
<dbReference type="InterPro" id="IPR029058">
    <property type="entry name" value="AB_hydrolase_fold"/>
</dbReference>
<evidence type="ECO:0000256" key="1">
    <source>
        <dbReference type="ARBA" id="ARBA00005964"/>
    </source>
</evidence>
<keyword evidence="4" id="KW-0732">Signal</keyword>
<dbReference type="InterPro" id="IPR050309">
    <property type="entry name" value="Type-B_Carboxylest/Lipase"/>
</dbReference>
<evidence type="ECO:0000256" key="2">
    <source>
        <dbReference type="ARBA" id="ARBA00022801"/>
    </source>
</evidence>
<keyword evidence="5" id="KW-0812">Transmembrane</keyword>
<keyword evidence="2 4" id="KW-0378">Hydrolase</keyword>
<dbReference type="Proteomes" id="UP000314987">
    <property type="component" value="Unassembled WGS sequence"/>
</dbReference>